<comment type="function">
    <text evidence="9">Catalyzes the NADPH-dependent rearrangement and reduction of 1-deoxy-D-xylulose-5-phosphate (DXP) to 2-C-methyl-D-erythritol 4-phosphate (MEP).</text>
</comment>
<dbReference type="EC" id="1.1.1.267" evidence="9"/>
<feature type="binding site" evidence="9">
    <location>
        <position position="15"/>
    </location>
    <ligand>
        <name>NADPH</name>
        <dbReference type="ChEBI" id="CHEBI:57783"/>
    </ligand>
</feature>
<dbReference type="AlphaFoldDB" id="A0A212J893"/>
<name>A0A212J893_9PROT</name>
<feature type="binding site" evidence="9">
    <location>
        <position position="223"/>
    </location>
    <ligand>
        <name>1-deoxy-D-xylulose 5-phosphate</name>
        <dbReference type="ChEBI" id="CHEBI:57792"/>
    </ligand>
</feature>
<keyword evidence="9" id="KW-0460">Magnesium</keyword>
<feature type="domain" description="DXP reductoisomerase C-terminal" evidence="12">
    <location>
        <begin position="263"/>
        <end position="379"/>
    </location>
</feature>
<dbReference type="GO" id="GO:0030604">
    <property type="term" value="F:1-deoxy-D-xylulose-5-phosphate reductoisomerase activity"/>
    <property type="evidence" value="ECO:0007669"/>
    <property type="project" value="UniProtKB-UniRule"/>
</dbReference>
<comment type="caution">
    <text evidence="9">Lacks conserved residue(s) required for the propagation of feature annotation.</text>
</comment>
<keyword evidence="7 9" id="KW-0414">Isoprene biosynthesis</keyword>
<dbReference type="GO" id="GO:0051484">
    <property type="term" value="P:isopentenyl diphosphate biosynthetic process, methylerythritol 4-phosphate pathway involved in terpenoid biosynthetic process"/>
    <property type="evidence" value="ECO:0007669"/>
    <property type="project" value="UniProtKB-ARBA"/>
</dbReference>
<evidence type="ECO:0000256" key="2">
    <source>
        <dbReference type="ARBA" id="ARBA00006825"/>
    </source>
</evidence>
<evidence type="ECO:0000256" key="4">
    <source>
        <dbReference type="ARBA" id="ARBA00022857"/>
    </source>
</evidence>
<proteinExistence type="inferred from homology"/>
<keyword evidence="4 9" id="KW-0521">NADP</keyword>
<dbReference type="Gene3D" id="1.10.1740.10">
    <property type="match status" value="1"/>
</dbReference>
<dbReference type="InterPro" id="IPR013512">
    <property type="entry name" value="DXP_reductoisomerase_N"/>
</dbReference>
<dbReference type="UniPathway" id="UPA00056">
    <property type="reaction ID" value="UER00092"/>
</dbReference>
<feature type="binding site" evidence="9">
    <location>
        <position position="18"/>
    </location>
    <ligand>
        <name>NADPH</name>
        <dbReference type="ChEBI" id="CHEBI:57783"/>
    </ligand>
</feature>
<dbReference type="HAMAP" id="MF_00183">
    <property type="entry name" value="DXP_reductoisom"/>
    <property type="match status" value="1"/>
</dbReference>
<dbReference type="EMBL" id="FLUO01000001">
    <property type="protein sequence ID" value="SBV95658.1"/>
    <property type="molecule type" value="Genomic_DNA"/>
</dbReference>
<dbReference type="NCBIfam" id="TIGR00243">
    <property type="entry name" value="Dxr"/>
    <property type="match status" value="1"/>
</dbReference>
<dbReference type="Pfam" id="PF13288">
    <property type="entry name" value="DXPR_C"/>
    <property type="match status" value="1"/>
</dbReference>
<protein>
    <recommendedName>
        <fullName evidence="9">1-deoxy-D-xylulose 5-phosphate reductoisomerase</fullName>
        <shortName evidence="9">DXP reductoisomerase</shortName>
        <ecNumber evidence="9">1.1.1.267</ecNumber>
    </recommendedName>
    <alternativeName>
        <fullName evidence="9">1-deoxyxylulose-5-phosphate reductoisomerase</fullName>
    </alternativeName>
    <alternativeName>
        <fullName evidence="9">2-C-methyl-D-erythritol 4-phosphate synthase</fullName>
    </alternativeName>
</protein>
<feature type="binding site" evidence="9">
    <location>
        <position position="16"/>
    </location>
    <ligand>
        <name>NADPH</name>
        <dbReference type="ChEBI" id="CHEBI:57783"/>
    </ligand>
</feature>
<evidence type="ECO:0000256" key="9">
    <source>
        <dbReference type="HAMAP-Rule" id="MF_00183"/>
    </source>
</evidence>
<keyword evidence="5 9" id="KW-0560">Oxidoreductase</keyword>
<feature type="binding site" evidence="9">
    <location>
        <position position="220"/>
    </location>
    <ligand>
        <name>1-deoxy-D-xylulose 5-phosphate</name>
        <dbReference type="ChEBI" id="CHEBI:57792"/>
    </ligand>
</feature>
<organism evidence="13">
    <name type="scientific">uncultured Alphaproteobacteria bacterium</name>
    <dbReference type="NCBI Taxonomy" id="91750"/>
    <lineage>
        <taxon>Bacteria</taxon>
        <taxon>Pseudomonadati</taxon>
        <taxon>Pseudomonadota</taxon>
        <taxon>Alphaproteobacteria</taxon>
        <taxon>environmental samples</taxon>
    </lineage>
</organism>
<evidence type="ECO:0000313" key="13">
    <source>
        <dbReference type="EMBL" id="SBV95658.1"/>
    </source>
</evidence>
<dbReference type="Pfam" id="PF02670">
    <property type="entry name" value="DXP_reductoisom"/>
    <property type="match status" value="1"/>
</dbReference>
<keyword evidence="13" id="KW-0413">Isomerase</keyword>
<dbReference type="SUPFAM" id="SSF55347">
    <property type="entry name" value="Glyceraldehyde-3-phosphate dehydrogenase-like, C-terminal domain"/>
    <property type="match status" value="1"/>
</dbReference>
<dbReference type="Pfam" id="PF08436">
    <property type="entry name" value="DXP_redisom_C"/>
    <property type="match status" value="1"/>
</dbReference>
<dbReference type="PIRSF" id="PIRSF006205">
    <property type="entry name" value="Dxp_reductismrs"/>
    <property type="match status" value="1"/>
</dbReference>
<dbReference type="PANTHER" id="PTHR30525:SF0">
    <property type="entry name" value="1-DEOXY-D-XYLULOSE 5-PHOSPHATE REDUCTOISOMERASE, CHLOROPLASTIC"/>
    <property type="match status" value="1"/>
</dbReference>
<feature type="binding site" evidence="9">
    <location>
        <position position="178"/>
    </location>
    <ligand>
        <name>1-deoxy-D-xylulose 5-phosphate</name>
        <dbReference type="ChEBI" id="CHEBI:57792"/>
    </ligand>
</feature>
<dbReference type="Gene3D" id="3.40.50.720">
    <property type="entry name" value="NAD(P)-binding Rossmann-like Domain"/>
    <property type="match status" value="1"/>
</dbReference>
<dbReference type="InterPro" id="IPR003821">
    <property type="entry name" value="DXP_reductoisomerase"/>
</dbReference>
<dbReference type="FunFam" id="3.40.50.720:FF:000045">
    <property type="entry name" value="1-deoxy-D-xylulose 5-phosphate reductoisomerase"/>
    <property type="match status" value="1"/>
</dbReference>
<evidence type="ECO:0000256" key="1">
    <source>
        <dbReference type="ARBA" id="ARBA00005094"/>
    </source>
</evidence>
<comment type="pathway">
    <text evidence="1 9">Isoprenoid biosynthesis; isopentenyl diphosphate biosynthesis via DXP pathway; isopentenyl diphosphate from 1-deoxy-D-xylulose 5-phosphate: step 1/6.</text>
</comment>
<feature type="binding site" evidence="9">
    <location>
        <position position="126"/>
    </location>
    <ligand>
        <name>NADPH</name>
        <dbReference type="ChEBI" id="CHEBI:57783"/>
    </ligand>
</feature>
<feature type="binding site" evidence="9">
    <location>
        <position position="154"/>
    </location>
    <ligand>
        <name>1-deoxy-D-xylulose 5-phosphate</name>
        <dbReference type="ChEBI" id="CHEBI:57792"/>
    </ligand>
</feature>
<feature type="binding site" evidence="9">
    <location>
        <position position="214"/>
    </location>
    <ligand>
        <name>1-deoxy-D-xylulose 5-phosphate</name>
        <dbReference type="ChEBI" id="CHEBI:57792"/>
    </ligand>
</feature>
<evidence type="ECO:0000256" key="5">
    <source>
        <dbReference type="ARBA" id="ARBA00023002"/>
    </source>
</evidence>
<feature type="binding site" evidence="9">
    <location>
        <position position="154"/>
    </location>
    <ligand>
        <name>Mn(2+)</name>
        <dbReference type="ChEBI" id="CHEBI:29035"/>
    </ligand>
</feature>
<dbReference type="InterPro" id="IPR026877">
    <property type="entry name" value="DXPR_C"/>
</dbReference>
<evidence type="ECO:0000256" key="7">
    <source>
        <dbReference type="ARBA" id="ARBA00023229"/>
    </source>
</evidence>
<sequence length="402" mass="42887">MIGGAVRRVSVLGATGSIGASTLDLLARNRDRFEIVALTAQSRVDDLIAAARRLRPAVAVIGRPEFYQRLKDGLQGTETEAAAGHEALIEAAGRPVDLAVGAIVGAAGLEPTLAAARNARVLALANKECLVCAGALFKDELARCGARLVPVDSEHSAIFQVLAGERPERVVRLILTASGGPFRTLTRREMADVTPEQAVSHPNWSMGAKISIDSATMMNKGLEVIEAFHLFDVPCDRIDVVIHPQSVIHSMVEYCDGAVLAQLGEPDMRTPIAVALAWPDRMATPVKRLDFATMGALTFSPPDEARFPCLALARAALRRGGALPTLLNAANEAAVQAFLRREIGFLAIPEIVERVLAAAIQPAPRSIADVLAVDAEARRSAEAEIRDLARTVVAAPFQSRMR</sequence>
<evidence type="ECO:0000259" key="10">
    <source>
        <dbReference type="Pfam" id="PF02670"/>
    </source>
</evidence>
<dbReference type="GO" id="GO:0070402">
    <property type="term" value="F:NADPH binding"/>
    <property type="evidence" value="ECO:0007669"/>
    <property type="project" value="InterPro"/>
</dbReference>
<dbReference type="SUPFAM" id="SSF51735">
    <property type="entry name" value="NAD(P)-binding Rossmann-fold domains"/>
    <property type="match status" value="1"/>
</dbReference>
<feature type="domain" description="1-deoxy-D-xylulose 5-phosphate reductoisomerase C-terminal" evidence="11">
    <location>
        <begin position="148"/>
        <end position="231"/>
    </location>
</feature>
<reference evidence="13" key="1">
    <citation type="submission" date="2016-04" db="EMBL/GenBank/DDBJ databases">
        <authorList>
            <person name="Evans L.H."/>
            <person name="Alamgir A."/>
            <person name="Owens N."/>
            <person name="Weber N.D."/>
            <person name="Virtaneva K."/>
            <person name="Barbian K."/>
            <person name="Babar A."/>
            <person name="Rosenke K."/>
        </authorList>
    </citation>
    <scope>NUCLEOTIDE SEQUENCE</scope>
    <source>
        <strain evidence="13">86</strain>
    </source>
</reference>
<dbReference type="InterPro" id="IPR013644">
    <property type="entry name" value="DXP_reductoisomerase_C"/>
</dbReference>
<evidence type="ECO:0000256" key="3">
    <source>
        <dbReference type="ARBA" id="ARBA00022723"/>
    </source>
</evidence>
<accession>A0A212J893</accession>
<comment type="catalytic activity">
    <reaction evidence="8">
        <text>2-C-methyl-D-erythritol 4-phosphate + NADP(+) = 1-deoxy-D-xylulose 5-phosphate + NADPH + H(+)</text>
        <dbReference type="Rhea" id="RHEA:13717"/>
        <dbReference type="ChEBI" id="CHEBI:15378"/>
        <dbReference type="ChEBI" id="CHEBI:57783"/>
        <dbReference type="ChEBI" id="CHEBI:57792"/>
        <dbReference type="ChEBI" id="CHEBI:58262"/>
        <dbReference type="ChEBI" id="CHEBI:58349"/>
        <dbReference type="EC" id="1.1.1.267"/>
    </reaction>
    <physiologicalReaction direction="right-to-left" evidence="8">
        <dbReference type="Rhea" id="RHEA:13719"/>
    </physiologicalReaction>
</comment>
<comment type="cofactor">
    <cofactor evidence="9">
        <name>Mg(2+)</name>
        <dbReference type="ChEBI" id="CHEBI:18420"/>
    </cofactor>
    <cofactor evidence="9">
        <name>Mn(2+)</name>
        <dbReference type="ChEBI" id="CHEBI:29035"/>
    </cofactor>
</comment>
<keyword evidence="3 9" id="KW-0479">Metal-binding</keyword>
<feature type="binding site" evidence="9">
    <location>
        <position position="127"/>
    </location>
    <ligand>
        <name>1-deoxy-D-xylulose 5-phosphate</name>
        <dbReference type="ChEBI" id="CHEBI:57792"/>
    </ligand>
</feature>
<feature type="binding site" evidence="9">
    <location>
        <position position="128"/>
    </location>
    <ligand>
        <name>NADPH</name>
        <dbReference type="ChEBI" id="CHEBI:57783"/>
    </ligand>
</feature>
<dbReference type="InterPro" id="IPR036291">
    <property type="entry name" value="NAD(P)-bd_dom_sf"/>
</dbReference>
<evidence type="ECO:0000259" key="12">
    <source>
        <dbReference type="Pfam" id="PF13288"/>
    </source>
</evidence>
<evidence type="ECO:0000256" key="8">
    <source>
        <dbReference type="ARBA" id="ARBA00048543"/>
    </source>
</evidence>
<comment type="similarity">
    <text evidence="2 9">Belongs to the DXR family.</text>
</comment>
<feature type="binding site" evidence="9">
    <location>
        <position position="223"/>
    </location>
    <ligand>
        <name>Mn(2+)</name>
        <dbReference type="ChEBI" id="CHEBI:29035"/>
    </ligand>
</feature>
<dbReference type="InterPro" id="IPR036169">
    <property type="entry name" value="DXPR_C_sf"/>
</dbReference>
<feature type="binding site" evidence="9">
    <location>
        <position position="153"/>
    </location>
    <ligand>
        <name>1-deoxy-D-xylulose 5-phosphate</name>
        <dbReference type="ChEBI" id="CHEBI:57792"/>
    </ligand>
</feature>
<gene>
    <name evidence="9 13" type="primary">dxr</name>
    <name evidence="13" type="ORF">KL86APRO_10661</name>
</gene>
<feature type="binding site" evidence="9">
    <location>
        <position position="201"/>
    </location>
    <ligand>
        <name>1-deoxy-D-xylulose 5-phosphate</name>
        <dbReference type="ChEBI" id="CHEBI:57792"/>
    </ligand>
</feature>
<evidence type="ECO:0000259" key="11">
    <source>
        <dbReference type="Pfam" id="PF08436"/>
    </source>
</evidence>
<feature type="binding site" evidence="9">
    <location>
        <position position="17"/>
    </location>
    <ligand>
        <name>NADPH</name>
        <dbReference type="ChEBI" id="CHEBI:57783"/>
    </ligand>
</feature>
<dbReference type="NCBIfam" id="NF009114">
    <property type="entry name" value="PRK12464.1"/>
    <property type="match status" value="1"/>
</dbReference>
<evidence type="ECO:0000256" key="6">
    <source>
        <dbReference type="ARBA" id="ARBA00023211"/>
    </source>
</evidence>
<dbReference type="PANTHER" id="PTHR30525">
    <property type="entry name" value="1-DEOXY-D-XYLULOSE 5-PHOSPHATE REDUCTOISOMERASE"/>
    <property type="match status" value="1"/>
</dbReference>
<feature type="binding site" evidence="9">
    <location>
        <position position="207"/>
    </location>
    <ligand>
        <name>NADPH</name>
        <dbReference type="ChEBI" id="CHEBI:57783"/>
    </ligand>
</feature>
<feature type="binding site" evidence="9">
    <location>
        <position position="219"/>
    </location>
    <ligand>
        <name>1-deoxy-D-xylulose 5-phosphate</name>
        <dbReference type="ChEBI" id="CHEBI:57792"/>
    </ligand>
</feature>
<feature type="binding site" evidence="9">
    <location>
        <position position="152"/>
    </location>
    <ligand>
        <name>Mn(2+)</name>
        <dbReference type="ChEBI" id="CHEBI:29035"/>
    </ligand>
</feature>
<dbReference type="GO" id="GO:0016853">
    <property type="term" value="F:isomerase activity"/>
    <property type="evidence" value="ECO:0007669"/>
    <property type="project" value="UniProtKB-KW"/>
</dbReference>
<feature type="domain" description="1-deoxy-D-xylulose 5-phosphate reductoisomerase N-terminal" evidence="10">
    <location>
        <begin position="9"/>
        <end position="134"/>
    </location>
</feature>
<dbReference type="SUPFAM" id="SSF69055">
    <property type="entry name" value="1-deoxy-D-xylulose-5-phosphate reductoisomerase, C-terminal domain"/>
    <property type="match status" value="1"/>
</dbReference>
<dbReference type="GO" id="GO:0030145">
    <property type="term" value="F:manganese ion binding"/>
    <property type="evidence" value="ECO:0007669"/>
    <property type="project" value="TreeGrafter"/>
</dbReference>
<keyword evidence="6 9" id="KW-0464">Manganese</keyword>